<reference evidence="14 15" key="1">
    <citation type="submission" date="2017-06" db="EMBL/GenBank/DDBJ databases">
        <title>Herbaspirillum phytohormonus sp. nov., isolated from the root nodule of Robinia pseudoacacia in lead-zinc mine.</title>
        <authorList>
            <person name="Fan M."/>
            <person name="Lin Y."/>
        </authorList>
    </citation>
    <scope>NUCLEOTIDE SEQUENCE [LARGE SCALE GENOMIC DNA]</scope>
    <source>
        <strain evidence="14 15">HZ10</strain>
    </source>
</reference>
<keyword evidence="6 12" id="KW-0732">Signal</keyword>
<evidence type="ECO:0000256" key="6">
    <source>
        <dbReference type="ARBA" id="ARBA00022729"/>
    </source>
</evidence>
<evidence type="ECO:0000256" key="12">
    <source>
        <dbReference type="SAM" id="SignalP"/>
    </source>
</evidence>
<dbReference type="Pfam" id="PF13609">
    <property type="entry name" value="Porin_4"/>
    <property type="match status" value="1"/>
</dbReference>
<comment type="subunit">
    <text evidence="2">Homotrimer.</text>
</comment>
<dbReference type="EMBL" id="NJGU01000007">
    <property type="protein sequence ID" value="OWY28488.1"/>
    <property type="molecule type" value="Genomic_DNA"/>
</dbReference>
<dbReference type="InterPro" id="IPR002299">
    <property type="entry name" value="Porin_Neis"/>
</dbReference>
<dbReference type="PANTHER" id="PTHR34501:SF9">
    <property type="entry name" value="MAJOR OUTER MEMBRANE PROTEIN P.IA"/>
    <property type="match status" value="1"/>
</dbReference>
<evidence type="ECO:0000256" key="2">
    <source>
        <dbReference type="ARBA" id="ARBA00011233"/>
    </source>
</evidence>
<protein>
    <submittedName>
        <fullName evidence="14">Porin</fullName>
    </submittedName>
</protein>
<keyword evidence="10" id="KW-0998">Cell outer membrane</keyword>
<comment type="caution">
    <text evidence="14">The sequence shown here is derived from an EMBL/GenBank/DDBJ whole genome shotgun (WGS) entry which is preliminary data.</text>
</comment>
<feature type="domain" description="Porin" evidence="13">
    <location>
        <begin position="7"/>
        <end position="334"/>
    </location>
</feature>
<evidence type="ECO:0000256" key="5">
    <source>
        <dbReference type="ARBA" id="ARBA00022692"/>
    </source>
</evidence>
<evidence type="ECO:0000313" key="14">
    <source>
        <dbReference type="EMBL" id="OWY28488.1"/>
    </source>
</evidence>
<name>A0A246WR04_9BURK</name>
<evidence type="ECO:0000256" key="3">
    <source>
        <dbReference type="ARBA" id="ARBA00022448"/>
    </source>
</evidence>
<dbReference type="PRINTS" id="PR00182">
    <property type="entry name" value="ECOLNEIPORIN"/>
</dbReference>
<keyword evidence="7" id="KW-0406">Ion transport</keyword>
<dbReference type="InterPro" id="IPR033900">
    <property type="entry name" value="Gram_neg_porin_domain"/>
</dbReference>
<evidence type="ECO:0000256" key="11">
    <source>
        <dbReference type="SAM" id="MobiDB-lite"/>
    </source>
</evidence>
<evidence type="ECO:0000256" key="7">
    <source>
        <dbReference type="ARBA" id="ARBA00023065"/>
    </source>
</evidence>
<dbReference type="GO" id="GO:0009279">
    <property type="term" value="C:cell outer membrane"/>
    <property type="evidence" value="ECO:0007669"/>
    <property type="project" value="UniProtKB-SubCell"/>
</dbReference>
<evidence type="ECO:0000256" key="10">
    <source>
        <dbReference type="ARBA" id="ARBA00023237"/>
    </source>
</evidence>
<proteinExistence type="predicted"/>
<accession>A0A246WR04</accession>
<dbReference type="InterPro" id="IPR023614">
    <property type="entry name" value="Porin_dom_sf"/>
</dbReference>
<dbReference type="SUPFAM" id="SSF56935">
    <property type="entry name" value="Porins"/>
    <property type="match status" value="1"/>
</dbReference>
<sequence length="375" mass="39301">MNKKVIALALLGLGASVAHAQSSVTIYGIVDTSLSYSSNVKNAAGTSNGSRFGLESGSLSSSRIGFKGVEDLGGGLKALFVLENGFNADTGGMGDSTRLFDRKSVVGLQGSFGTVTVGRQADFLDEIGSRYTSAQSFGQNGQKGAHADNLDRTSTGRNDNSVRFDTANLSGFTGSLYYAFGEQAGQTSAGQAYGIGGNYSNGAFGVGAGYYQSKLTNASNGFQPGNTDVKTFTIGTSYQFGPAKLYGAWSQGKRQALGNSAAALPSVGAARRANIFDIGVDYTLNQNLHLLASVIYNRMDFNRAAGSTLSNSGKVTQFNLGVDYFLSKRTDVYALWSNLRASNVTNPGVLNGAGNIAPMDDSTQNVIRVGLRHKF</sequence>
<dbReference type="CDD" id="cd00342">
    <property type="entry name" value="gram_neg_porins"/>
    <property type="match status" value="1"/>
</dbReference>
<dbReference type="PANTHER" id="PTHR34501">
    <property type="entry name" value="PROTEIN YDDL-RELATED"/>
    <property type="match status" value="1"/>
</dbReference>
<feature type="region of interest" description="Disordered" evidence="11">
    <location>
        <begin position="135"/>
        <end position="161"/>
    </location>
</feature>
<evidence type="ECO:0000313" key="15">
    <source>
        <dbReference type="Proteomes" id="UP000197596"/>
    </source>
</evidence>
<dbReference type="InterPro" id="IPR001702">
    <property type="entry name" value="Porin_Gram-ve"/>
</dbReference>
<evidence type="ECO:0000256" key="8">
    <source>
        <dbReference type="ARBA" id="ARBA00023114"/>
    </source>
</evidence>
<feature type="signal peptide" evidence="12">
    <location>
        <begin position="1"/>
        <end position="20"/>
    </location>
</feature>
<organism evidence="14 15">
    <name type="scientific">Herbaspirillum robiniae</name>
    <dbReference type="NCBI Taxonomy" id="2014887"/>
    <lineage>
        <taxon>Bacteria</taxon>
        <taxon>Pseudomonadati</taxon>
        <taxon>Pseudomonadota</taxon>
        <taxon>Betaproteobacteria</taxon>
        <taxon>Burkholderiales</taxon>
        <taxon>Oxalobacteraceae</taxon>
        <taxon>Herbaspirillum</taxon>
    </lineage>
</organism>
<evidence type="ECO:0000256" key="4">
    <source>
        <dbReference type="ARBA" id="ARBA00022452"/>
    </source>
</evidence>
<evidence type="ECO:0000256" key="9">
    <source>
        <dbReference type="ARBA" id="ARBA00023136"/>
    </source>
</evidence>
<keyword evidence="8" id="KW-0626">Porin</keyword>
<evidence type="ECO:0000259" key="13">
    <source>
        <dbReference type="Pfam" id="PF13609"/>
    </source>
</evidence>
<evidence type="ECO:0000256" key="1">
    <source>
        <dbReference type="ARBA" id="ARBA00004571"/>
    </source>
</evidence>
<comment type="subcellular location">
    <subcellularLocation>
        <location evidence="1">Cell outer membrane</location>
        <topology evidence="1">Multi-pass membrane protein</topology>
    </subcellularLocation>
</comment>
<keyword evidence="5" id="KW-0812">Transmembrane</keyword>
<dbReference type="PRINTS" id="PR00184">
    <property type="entry name" value="NEISSPPORIN"/>
</dbReference>
<gene>
    <name evidence="14" type="ORF">CEJ42_14750</name>
</gene>
<keyword evidence="4" id="KW-1134">Transmembrane beta strand</keyword>
<dbReference type="GO" id="GO:0034220">
    <property type="term" value="P:monoatomic ion transmembrane transport"/>
    <property type="evidence" value="ECO:0007669"/>
    <property type="project" value="InterPro"/>
</dbReference>
<dbReference type="InterPro" id="IPR050298">
    <property type="entry name" value="Gram-neg_bact_OMP"/>
</dbReference>
<feature type="compositionally biased region" description="Polar residues" evidence="11">
    <location>
        <begin position="152"/>
        <end position="161"/>
    </location>
</feature>
<feature type="chain" id="PRO_5012919192" evidence="12">
    <location>
        <begin position="21"/>
        <end position="375"/>
    </location>
</feature>
<dbReference type="GO" id="GO:0015288">
    <property type="term" value="F:porin activity"/>
    <property type="evidence" value="ECO:0007669"/>
    <property type="project" value="UniProtKB-KW"/>
</dbReference>
<dbReference type="GO" id="GO:0046930">
    <property type="term" value="C:pore complex"/>
    <property type="evidence" value="ECO:0007669"/>
    <property type="project" value="UniProtKB-KW"/>
</dbReference>
<keyword evidence="3" id="KW-0813">Transport</keyword>
<dbReference type="Proteomes" id="UP000197596">
    <property type="component" value="Unassembled WGS sequence"/>
</dbReference>
<dbReference type="RefSeq" id="WP_088751582.1">
    <property type="nucleotide sequence ID" value="NZ_NJGU01000007.1"/>
</dbReference>
<dbReference type="AlphaFoldDB" id="A0A246WR04"/>
<keyword evidence="9" id="KW-0472">Membrane</keyword>
<dbReference type="Gene3D" id="2.40.160.10">
    <property type="entry name" value="Porin"/>
    <property type="match status" value="1"/>
</dbReference>